<dbReference type="AlphaFoldDB" id="A0ABC8TK18"/>
<gene>
    <name evidence="2" type="ORF">ILEXP_LOCUS37238</name>
</gene>
<comment type="caution">
    <text evidence="2">The sequence shown here is derived from an EMBL/GenBank/DDBJ whole genome shotgun (WGS) entry which is preliminary data.</text>
</comment>
<accession>A0ABC8TK18</accession>
<feature type="compositionally biased region" description="Basic and acidic residues" evidence="1">
    <location>
        <begin position="70"/>
        <end position="95"/>
    </location>
</feature>
<organism evidence="2 3">
    <name type="scientific">Ilex paraguariensis</name>
    <name type="common">yerba mate</name>
    <dbReference type="NCBI Taxonomy" id="185542"/>
    <lineage>
        <taxon>Eukaryota</taxon>
        <taxon>Viridiplantae</taxon>
        <taxon>Streptophyta</taxon>
        <taxon>Embryophyta</taxon>
        <taxon>Tracheophyta</taxon>
        <taxon>Spermatophyta</taxon>
        <taxon>Magnoliopsida</taxon>
        <taxon>eudicotyledons</taxon>
        <taxon>Gunneridae</taxon>
        <taxon>Pentapetalae</taxon>
        <taxon>asterids</taxon>
        <taxon>campanulids</taxon>
        <taxon>Aquifoliales</taxon>
        <taxon>Aquifoliaceae</taxon>
        <taxon>Ilex</taxon>
    </lineage>
</organism>
<keyword evidence="3" id="KW-1185">Reference proteome</keyword>
<proteinExistence type="predicted"/>
<reference evidence="2 3" key="1">
    <citation type="submission" date="2024-02" db="EMBL/GenBank/DDBJ databases">
        <authorList>
            <person name="Vignale AGUSTIN F."/>
            <person name="Sosa J E."/>
            <person name="Modenutti C."/>
        </authorList>
    </citation>
    <scope>NUCLEOTIDE SEQUENCE [LARGE SCALE GENOMIC DNA]</scope>
</reference>
<dbReference type="EMBL" id="CAUOFW020004964">
    <property type="protein sequence ID" value="CAK9167920.1"/>
    <property type="molecule type" value="Genomic_DNA"/>
</dbReference>
<evidence type="ECO:0000256" key="1">
    <source>
        <dbReference type="SAM" id="MobiDB-lite"/>
    </source>
</evidence>
<dbReference type="Proteomes" id="UP001642360">
    <property type="component" value="Unassembled WGS sequence"/>
</dbReference>
<feature type="region of interest" description="Disordered" evidence="1">
    <location>
        <begin position="1"/>
        <end position="48"/>
    </location>
</feature>
<dbReference type="PANTHER" id="PTHR37393:SF1">
    <property type="entry name" value="AT-RICH INTERACTIVE DOMAIN-CONTAINING PROTEIN 1A-LIKE"/>
    <property type="match status" value="1"/>
</dbReference>
<sequence>MLPNQRPHLFDGRQLDSHPPGSLERGPFGQLPGNESNMRRINGAPGLESLRDERFNSVTDERLNAFAMEPTRRFDQGEFEDLRKFPRPPHLETEHAPNLAN</sequence>
<dbReference type="PANTHER" id="PTHR37393">
    <property type="entry name" value="AT-RICH INTERACTIVE DOMAIN-CONTAINING PROTEIN 1A-LIKE"/>
    <property type="match status" value="1"/>
</dbReference>
<evidence type="ECO:0000313" key="3">
    <source>
        <dbReference type="Proteomes" id="UP001642360"/>
    </source>
</evidence>
<protein>
    <submittedName>
        <fullName evidence="2">Uncharacterized protein</fullName>
    </submittedName>
</protein>
<name>A0ABC8TK18_9AQUA</name>
<evidence type="ECO:0000313" key="2">
    <source>
        <dbReference type="EMBL" id="CAK9167920.1"/>
    </source>
</evidence>
<feature type="region of interest" description="Disordered" evidence="1">
    <location>
        <begin position="69"/>
        <end position="101"/>
    </location>
</feature>